<reference evidence="2 3" key="1">
    <citation type="submission" date="2016-07" db="EMBL/GenBank/DDBJ databases">
        <title>Pervasive Adenine N6-methylation of Active Genes in Fungi.</title>
        <authorList>
            <consortium name="DOE Joint Genome Institute"/>
            <person name="Mondo S.J."/>
            <person name="Dannebaum R.O."/>
            <person name="Kuo R.C."/>
            <person name="Labutti K."/>
            <person name="Haridas S."/>
            <person name="Kuo A."/>
            <person name="Salamov A."/>
            <person name="Ahrendt S.R."/>
            <person name="Lipzen A."/>
            <person name="Sullivan W."/>
            <person name="Andreopoulos W.B."/>
            <person name="Clum A."/>
            <person name="Lindquist E."/>
            <person name="Daum C."/>
            <person name="Ramamoorthy G.K."/>
            <person name="Gryganskyi A."/>
            <person name="Culley D."/>
            <person name="Magnuson J.K."/>
            <person name="James T.Y."/>
            <person name="O'Malley M.A."/>
            <person name="Stajich J.E."/>
            <person name="Spatafora J.W."/>
            <person name="Visel A."/>
            <person name="Grigoriev I.V."/>
        </authorList>
    </citation>
    <scope>NUCLEOTIDE SEQUENCE [LARGE SCALE GENOMIC DNA]</scope>
    <source>
        <strain evidence="2 3">NRRL 3116</strain>
    </source>
</reference>
<protein>
    <submittedName>
        <fullName evidence="2">Uncharacterized protein</fullName>
    </submittedName>
</protein>
<organism evidence="2 3">
    <name type="scientific">Lobosporangium transversale</name>
    <dbReference type="NCBI Taxonomy" id="64571"/>
    <lineage>
        <taxon>Eukaryota</taxon>
        <taxon>Fungi</taxon>
        <taxon>Fungi incertae sedis</taxon>
        <taxon>Mucoromycota</taxon>
        <taxon>Mortierellomycotina</taxon>
        <taxon>Mortierellomycetes</taxon>
        <taxon>Mortierellales</taxon>
        <taxon>Mortierellaceae</taxon>
        <taxon>Lobosporangium</taxon>
    </lineage>
</organism>
<dbReference type="InParanoid" id="A0A1Y2G5I2"/>
<keyword evidence="3" id="KW-1185">Reference proteome</keyword>
<dbReference type="Proteomes" id="UP000193648">
    <property type="component" value="Unassembled WGS sequence"/>
</dbReference>
<dbReference type="GeneID" id="33571137"/>
<dbReference type="EMBL" id="MCFF01000082">
    <property type="protein sequence ID" value="ORY95193.1"/>
    <property type="molecule type" value="Genomic_DNA"/>
</dbReference>
<evidence type="ECO:0000313" key="2">
    <source>
        <dbReference type="EMBL" id="ORY95193.1"/>
    </source>
</evidence>
<dbReference type="AlphaFoldDB" id="A0A1Y2G5I2"/>
<proteinExistence type="predicted"/>
<accession>A0A1Y2G5I2</accession>
<name>A0A1Y2G5I2_9FUNG</name>
<sequence>MAPIVLPICNSEYLPVTVFKRSDKDSFDTTTFNAFTIHEGQRVYFKIPLTGENVATRRQSPFYHECKPATQDNARELDVVDYLPMKTYGQPSNPASLAGNPSSSSTNTAKKRETKELPATVGGAEGEVEDGAEELGKGGWEEDVPPGFVPACDGEEERRLLQEQLAAKVPLLEGIMPEGRQVPVIMEPNLRQY</sequence>
<dbReference type="RefSeq" id="XP_021875393.1">
    <property type="nucleotide sequence ID" value="XM_022029294.1"/>
</dbReference>
<comment type="caution">
    <text evidence="2">The sequence shown here is derived from an EMBL/GenBank/DDBJ whole genome shotgun (WGS) entry which is preliminary data.</text>
</comment>
<feature type="compositionally biased region" description="Polar residues" evidence="1">
    <location>
        <begin position="89"/>
        <end position="108"/>
    </location>
</feature>
<evidence type="ECO:0000313" key="3">
    <source>
        <dbReference type="Proteomes" id="UP000193648"/>
    </source>
</evidence>
<feature type="region of interest" description="Disordered" evidence="1">
    <location>
        <begin position="88"/>
        <end position="146"/>
    </location>
</feature>
<gene>
    <name evidence="2" type="ORF">BCR41DRAFT_402286</name>
</gene>
<evidence type="ECO:0000256" key="1">
    <source>
        <dbReference type="SAM" id="MobiDB-lite"/>
    </source>
</evidence>